<dbReference type="EMBL" id="PSKQ01000022">
    <property type="protein sequence ID" value="MBE8721978.1"/>
    <property type="molecule type" value="Genomic_DNA"/>
</dbReference>
<sequence>MKSIIQQSTFMCLLVGLFCSACSREEVQGPTNDAPIPRILELSPANAAAGDKLTLVGLNFSENMAENIVRFGQQTVEILSATETEIEVVVPELTGSQVGVSVRSRGKVSNKAKLVLVRAKVFGDDFNRSNVEPVTSSIIPNPLGANWQIIQGSFGLTDNRLFSSAGGLESYVLYRDAELNMQVGDGSYFKLTADMQSSPESFAGIIFNAQSDNKRFYLLRTTNSMLQLLKSGENGVGHWVNVMVNENFEGFAPNTSYRATITSSQPGVFNITIINSTTNAILFERSVEDASPYLGGSPGFYYFGLANPVNIAFDNLNLEIL</sequence>
<accession>A0ABR9T9J2</accession>
<proteinExistence type="predicted"/>
<feature type="domain" description="IPT/TIG" evidence="1">
    <location>
        <begin position="37"/>
        <end position="109"/>
    </location>
</feature>
<dbReference type="Pfam" id="PF01833">
    <property type="entry name" value="TIG"/>
    <property type="match status" value="1"/>
</dbReference>
<reference evidence="2 3" key="1">
    <citation type="submission" date="2018-02" db="EMBL/GenBank/DDBJ databases">
        <title>Sphingobacterium KA21.</title>
        <authorList>
            <person name="Vasarhelyi B.M."/>
            <person name="Deshmukh S."/>
            <person name="Balint B."/>
            <person name="Kukolya J."/>
        </authorList>
    </citation>
    <scope>NUCLEOTIDE SEQUENCE [LARGE SCALE GENOMIC DNA]</scope>
    <source>
        <strain evidence="2 3">Ka21</strain>
    </source>
</reference>
<dbReference type="Gene3D" id="2.60.120.560">
    <property type="entry name" value="Exo-inulinase, domain 1"/>
    <property type="match status" value="1"/>
</dbReference>
<dbReference type="InterPro" id="IPR002909">
    <property type="entry name" value="IPT_dom"/>
</dbReference>
<gene>
    <name evidence="2" type="ORF">C4F40_14710</name>
</gene>
<protein>
    <recommendedName>
        <fullName evidence="1">IPT/TIG domain-containing protein</fullName>
    </recommendedName>
</protein>
<dbReference type="RefSeq" id="WP_196939891.1">
    <property type="nucleotide sequence ID" value="NZ_MU158690.1"/>
</dbReference>
<name>A0ABR9T9J2_9SPHI</name>
<dbReference type="InterPro" id="IPR014756">
    <property type="entry name" value="Ig_E-set"/>
</dbReference>
<dbReference type="InterPro" id="IPR013783">
    <property type="entry name" value="Ig-like_fold"/>
</dbReference>
<dbReference type="Proteomes" id="UP000618319">
    <property type="component" value="Unassembled WGS sequence"/>
</dbReference>
<evidence type="ECO:0000313" key="2">
    <source>
        <dbReference type="EMBL" id="MBE8721978.1"/>
    </source>
</evidence>
<keyword evidence="3" id="KW-1185">Reference proteome</keyword>
<evidence type="ECO:0000313" key="3">
    <source>
        <dbReference type="Proteomes" id="UP000618319"/>
    </source>
</evidence>
<comment type="caution">
    <text evidence="2">The sequence shown here is derived from an EMBL/GenBank/DDBJ whole genome shotgun (WGS) entry which is preliminary data.</text>
</comment>
<organism evidence="2 3">
    <name type="scientific">Sphingobacterium pedocola</name>
    <dbReference type="NCBI Taxonomy" id="2082722"/>
    <lineage>
        <taxon>Bacteria</taxon>
        <taxon>Pseudomonadati</taxon>
        <taxon>Bacteroidota</taxon>
        <taxon>Sphingobacteriia</taxon>
        <taxon>Sphingobacteriales</taxon>
        <taxon>Sphingobacteriaceae</taxon>
        <taxon>Sphingobacterium</taxon>
    </lineage>
</organism>
<evidence type="ECO:0000259" key="1">
    <source>
        <dbReference type="Pfam" id="PF01833"/>
    </source>
</evidence>
<dbReference type="Gene3D" id="2.60.40.10">
    <property type="entry name" value="Immunoglobulins"/>
    <property type="match status" value="1"/>
</dbReference>
<dbReference type="SUPFAM" id="SSF81296">
    <property type="entry name" value="E set domains"/>
    <property type="match status" value="1"/>
</dbReference>